<evidence type="ECO:0000313" key="8">
    <source>
        <dbReference type="Proteomes" id="UP000673821"/>
    </source>
</evidence>
<evidence type="ECO:0000256" key="1">
    <source>
        <dbReference type="ARBA" id="ARBA00022741"/>
    </source>
</evidence>
<dbReference type="SUPFAM" id="SSF52540">
    <property type="entry name" value="P-loop containing nucleoside triphosphate hydrolases"/>
    <property type="match status" value="1"/>
</dbReference>
<reference evidence="7 8" key="1">
    <citation type="submission" date="2021-02" db="EMBL/GenBank/DDBJ databases">
        <authorList>
            <person name="Vanwijnsberghe S."/>
        </authorList>
    </citation>
    <scope>NUCLEOTIDE SEQUENCE [LARGE SCALE GENOMIC DNA]</scope>
    <source>
        <strain evidence="7 8">R-69776</strain>
    </source>
</reference>
<dbReference type="Pfam" id="PF00270">
    <property type="entry name" value="DEAD"/>
    <property type="match status" value="1"/>
</dbReference>
<dbReference type="PANTHER" id="PTHR12131">
    <property type="entry name" value="ATP-DEPENDENT RNA AND DNA HELICASE"/>
    <property type="match status" value="1"/>
</dbReference>
<evidence type="ECO:0000313" key="7">
    <source>
        <dbReference type="EMBL" id="CAE6753026.1"/>
    </source>
</evidence>
<keyword evidence="1" id="KW-0547">Nucleotide-binding</keyword>
<dbReference type="SMART" id="SM00382">
    <property type="entry name" value="AAA"/>
    <property type="match status" value="1"/>
</dbReference>
<dbReference type="PANTHER" id="PTHR12131:SF1">
    <property type="entry name" value="ATP-DEPENDENT RNA HELICASE SUPV3L1, MITOCHONDRIAL-RELATED"/>
    <property type="match status" value="1"/>
</dbReference>
<organism evidence="7 8">
    <name type="scientific">Paraburkholderia nemoris</name>
    <dbReference type="NCBI Taxonomy" id="2793076"/>
    <lineage>
        <taxon>Bacteria</taxon>
        <taxon>Pseudomonadati</taxon>
        <taxon>Pseudomonadota</taxon>
        <taxon>Betaproteobacteria</taxon>
        <taxon>Burkholderiales</taxon>
        <taxon>Burkholderiaceae</taxon>
        <taxon>Paraburkholderia</taxon>
    </lineage>
</organism>
<proteinExistence type="predicted"/>
<dbReference type="EMBL" id="CAJNBH010000008">
    <property type="protein sequence ID" value="CAE6753026.1"/>
    <property type="molecule type" value="Genomic_DNA"/>
</dbReference>
<dbReference type="SMART" id="SM00490">
    <property type="entry name" value="HELICc"/>
    <property type="match status" value="1"/>
</dbReference>
<keyword evidence="8" id="KW-1185">Reference proteome</keyword>
<evidence type="ECO:0008006" key="9">
    <source>
        <dbReference type="Google" id="ProtNLM"/>
    </source>
</evidence>
<dbReference type="Proteomes" id="UP000673821">
    <property type="component" value="Unassembled WGS sequence"/>
</dbReference>
<keyword evidence="2" id="KW-0378">Hydrolase</keyword>
<gene>
    <name evidence="7" type="ORF">R69776_03016</name>
</gene>
<dbReference type="InterPro" id="IPR001650">
    <property type="entry name" value="Helicase_C-like"/>
</dbReference>
<dbReference type="SMART" id="SM00487">
    <property type="entry name" value="DEXDc"/>
    <property type="match status" value="1"/>
</dbReference>
<dbReference type="InterPro" id="IPR027417">
    <property type="entry name" value="P-loop_NTPase"/>
</dbReference>
<dbReference type="PROSITE" id="PS51194">
    <property type="entry name" value="HELICASE_CTER"/>
    <property type="match status" value="1"/>
</dbReference>
<evidence type="ECO:0000256" key="2">
    <source>
        <dbReference type="ARBA" id="ARBA00022801"/>
    </source>
</evidence>
<dbReference type="InterPro" id="IPR003593">
    <property type="entry name" value="AAA+_ATPase"/>
</dbReference>
<dbReference type="Gene3D" id="3.40.50.300">
    <property type="entry name" value="P-loop containing nucleotide triphosphate hydrolases"/>
    <property type="match status" value="2"/>
</dbReference>
<feature type="domain" description="Helicase ATP-binding" evidence="5">
    <location>
        <begin position="102"/>
        <end position="269"/>
    </location>
</feature>
<dbReference type="InterPro" id="IPR014001">
    <property type="entry name" value="Helicase_ATP-bd"/>
</dbReference>
<evidence type="ECO:0000259" key="5">
    <source>
        <dbReference type="PROSITE" id="PS51192"/>
    </source>
</evidence>
<keyword evidence="3" id="KW-0347">Helicase</keyword>
<feature type="domain" description="Helicase C-terminal" evidence="6">
    <location>
        <begin position="319"/>
        <end position="505"/>
    </location>
</feature>
<accession>A0ABM8RH86</accession>
<evidence type="ECO:0000256" key="3">
    <source>
        <dbReference type="ARBA" id="ARBA00022806"/>
    </source>
</evidence>
<sequence>MKLLRSALIFAQSGHGPHATLAQDIAYCLATLPISDEERVVCRHILATVGNFPAGDFIAEAVPDTSRLPWQLGIAELSRRKANTISVLGQRTLLTDFQFEVWQELRLRQHVSVSAPTSAGKSFIIQAFLKELLQASDSVLDIVYVVPSRSLIHEVHGKLATELEKLDNPPVVSSVPRARPELASNQSRIFVFTQERLRTALDQADLTLDVLIVDEAQQIADGARGMLLQNCLEEVAAKMPLSKLLLITPGAQSAAPIGTLLGIGDMVEVRTKLRPVRQNLIYVNFEEAKKDEHMVLTLQKPEGGRLHIGRLLAGNCTSDIERFIDSILQLGAGGQSLVYASSKHPAESIANALADARPASEERDPRLLELASFIRRHVHPEFALADCVERGVGFHYGNMPTNITKAIEEYFSDGLLHTLVCTSTLLQGVNLPARNIFLYKPEKGAHTPMNPDDFWNLAGRAGRLRKDTHGNVFLVSYDTWKNRPAHEAPSTSVVPALTTALTTEQQPILAFAQNPAHISGARRTAFAESVFARLVIDAKNGSLDDTIRRTAPNGLHPTAALLISVVEKQLDKVTLPAELLKHHAMISPLRQQQMYDVLRDAVRTGKLEDHMPLHPRHKYKEVKDRLMFILSLIHENIEGVPSRAHSYYGWFALSWMRGRPLFDMIDFQLRWHRAKAAEKGHKGHVPAGDTIKRVMKQIEEQLRFKYVKFVACYIDLLRLAAQTEKGTDLRDIPPIPLFLELGACSGTMIGCMDLGLSRIAAREVTELLESRDLDSVIVKKRLKSLPRTRLAMLSPLVTRELRRLSLL</sequence>
<comment type="caution">
    <text evidence="7">The sequence shown here is derived from an EMBL/GenBank/DDBJ whole genome shotgun (WGS) entry which is preliminary data.</text>
</comment>
<evidence type="ECO:0000256" key="4">
    <source>
        <dbReference type="ARBA" id="ARBA00022840"/>
    </source>
</evidence>
<dbReference type="InterPro" id="IPR050699">
    <property type="entry name" value="RNA-DNA_Helicase"/>
</dbReference>
<evidence type="ECO:0000259" key="6">
    <source>
        <dbReference type="PROSITE" id="PS51194"/>
    </source>
</evidence>
<name>A0ABM8RH86_9BURK</name>
<dbReference type="Pfam" id="PF00271">
    <property type="entry name" value="Helicase_C"/>
    <property type="match status" value="1"/>
</dbReference>
<dbReference type="InterPro" id="IPR011545">
    <property type="entry name" value="DEAD/DEAH_box_helicase_dom"/>
</dbReference>
<protein>
    <recommendedName>
        <fullName evidence="9">DEAD/DEAH box helicase</fullName>
    </recommendedName>
</protein>
<dbReference type="RefSeq" id="WP_200659385.1">
    <property type="nucleotide sequence ID" value="NZ_CAJNBH010000008.1"/>
</dbReference>
<keyword evidence="4" id="KW-0067">ATP-binding</keyword>
<dbReference type="PROSITE" id="PS51192">
    <property type="entry name" value="HELICASE_ATP_BIND_1"/>
    <property type="match status" value="1"/>
</dbReference>